<dbReference type="EMBL" id="CAJVPS010050050">
    <property type="protein sequence ID" value="CAG8767277.1"/>
    <property type="molecule type" value="Genomic_DNA"/>
</dbReference>
<comment type="caution">
    <text evidence="4">The sequence shown here is derived from an EMBL/GenBank/DDBJ whole genome shotgun (WGS) entry which is preliminary data.</text>
</comment>
<gene>
    <name evidence="4" type="ORF">ALEPTO_LOCUS13946</name>
</gene>
<evidence type="ECO:0000259" key="3">
    <source>
        <dbReference type="PROSITE" id="PS50158"/>
    </source>
</evidence>
<evidence type="ECO:0000256" key="2">
    <source>
        <dbReference type="SAM" id="MobiDB-lite"/>
    </source>
</evidence>
<dbReference type="AlphaFoldDB" id="A0A9N9NWL2"/>
<keyword evidence="1" id="KW-0863">Zinc-finger</keyword>
<proteinExistence type="predicted"/>
<organism evidence="4 5">
    <name type="scientific">Ambispora leptoticha</name>
    <dbReference type="NCBI Taxonomy" id="144679"/>
    <lineage>
        <taxon>Eukaryota</taxon>
        <taxon>Fungi</taxon>
        <taxon>Fungi incertae sedis</taxon>
        <taxon>Mucoromycota</taxon>
        <taxon>Glomeromycotina</taxon>
        <taxon>Glomeromycetes</taxon>
        <taxon>Archaeosporales</taxon>
        <taxon>Ambisporaceae</taxon>
        <taxon>Ambispora</taxon>
    </lineage>
</organism>
<accession>A0A9N9NWL2</accession>
<feature type="compositionally biased region" description="Basic and acidic residues" evidence="2">
    <location>
        <begin position="65"/>
        <end position="81"/>
    </location>
</feature>
<protein>
    <submittedName>
        <fullName evidence="4">10402_t:CDS:1</fullName>
    </submittedName>
</protein>
<dbReference type="PROSITE" id="PS50158">
    <property type="entry name" value="ZF_CCHC"/>
    <property type="match status" value="1"/>
</dbReference>
<keyword evidence="1" id="KW-0479">Metal-binding</keyword>
<feature type="compositionally biased region" description="Basic residues" evidence="2">
    <location>
        <begin position="91"/>
        <end position="126"/>
    </location>
</feature>
<feature type="domain" description="CCHC-type" evidence="3">
    <location>
        <begin position="122"/>
        <end position="138"/>
    </location>
</feature>
<dbReference type="Proteomes" id="UP000789508">
    <property type="component" value="Unassembled WGS sequence"/>
</dbReference>
<dbReference type="GO" id="GO:0008270">
    <property type="term" value="F:zinc ion binding"/>
    <property type="evidence" value="ECO:0007669"/>
    <property type="project" value="UniProtKB-KW"/>
</dbReference>
<dbReference type="GO" id="GO:0003676">
    <property type="term" value="F:nucleic acid binding"/>
    <property type="evidence" value="ECO:0007669"/>
    <property type="project" value="InterPro"/>
</dbReference>
<name>A0A9N9NWL2_9GLOM</name>
<keyword evidence="5" id="KW-1185">Reference proteome</keyword>
<keyword evidence="1" id="KW-0862">Zinc</keyword>
<dbReference type="InterPro" id="IPR001878">
    <property type="entry name" value="Znf_CCHC"/>
</dbReference>
<reference evidence="4" key="1">
    <citation type="submission" date="2021-06" db="EMBL/GenBank/DDBJ databases">
        <authorList>
            <person name="Kallberg Y."/>
            <person name="Tangrot J."/>
            <person name="Rosling A."/>
        </authorList>
    </citation>
    <scope>NUCLEOTIDE SEQUENCE</scope>
    <source>
        <strain evidence="4">FL130A</strain>
    </source>
</reference>
<evidence type="ECO:0000256" key="1">
    <source>
        <dbReference type="PROSITE-ProRule" id="PRU00047"/>
    </source>
</evidence>
<feature type="region of interest" description="Disordered" evidence="2">
    <location>
        <begin position="59"/>
        <end position="129"/>
    </location>
</feature>
<evidence type="ECO:0000313" key="4">
    <source>
        <dbReference type="EMBL" id="CAG8767277.1"/>
    </source>
</evidence>
<evidence type="ECO:0000313" key="5">
    <source>
        <dbReference type="Proteomes" id="UP000789508"/>
    </source>
</evidence>
<dbReference type="OrthoDB" id="2430002at2759"/>
<sequence length="141" mass="15961">YCNEQNGSSEPFLVADKFMQEIETITTNYSEPVLNKALDNHSKSQQLIKLLEEFIEEADNNNLSDSKESSQGDSISDKENYDPATEIQVRNPKKCKGKGRPPGTKRFKSSHKSSKSVMKNQRRCKKCGNAGHYQKNCKAEK</sequence>
<feature type="non-terminal residue" evidence="4">
    <location>
        <position position="141"/>
    </location>
</feature>